<accession>A0ABY3U147</accession>
<proteinExistence type="predicted"/>
<feature type="domain" description="Plastocyanin-like" evidence="5">
    <location>
        <begin position="47"/>
        <end position="152"/>
    </location>
</feature>
<keyword evidence="7" id="KW-1185">Reference proteome</keyword>
<dbReference type="CDD" id="cd13861">
    <property type="entry name" value="CuRO_1_CumA_like"/>
    <property type="match status" value="1"/>
</dbReference>
<organism evidence="6 7">
    <name type="scientific">Mycolicibacillus parakoreensis</name>
    <dbReference type="NCBI Taxonomy" id="1069221"/>
    <lineage>
        <taxon>Bacteria</taxon>
        <taxon>Bacillati</taxon>
        <taxon>Actinomycetota</taxon>
        <taxon>Actinomycetes</taxon>
        <taxon>Mycobacteriales</taxon>
        <taxon>Mycobacteriaceae</taxon>
        <taxon>Mycolicibacillus</taxon>
    </lineage>
</organism>
<name>A0ABY3U147_9MYCO</name>
<sequence length="495" mass="55292">MSQHHTGTDYFPTETAGLAPAAPVDTVDLLDDDSYTLRIAPVAKQIGDTTVRMLSYNGSVPGPQLRVRQGSQVTVRVVNDGDTEATVHWHGIRLDNRYDGTHQTQDPIPVGGEFSYRVAFPDPGVYWYHPHVRHDYNQELGLYGTIVVAPAQQDYWPAVNREVTLTIDDLLIEDGRIAPFRRSATNYAAMGRYGNVMLVNGVPDTTLAADKGEVVRFYLVNTANTRTFNVAFRGAHTKLVGGDSGRCEHEEFVDAVMISPSERAVVDVLFEDPGPVTIEHRTPEHTSVLATVSVSDTPAEPALAAHFAQLRTNDDLVREHQHVVEHLDTEPDKTLLLVAEMDMDHGHHDHSHHGHSPAEPPKPIEWEDDMVEMNRASTQDTMRWKLIDRDTGAEGHAIDWRFRVGDRVKIRLINGTDSDHPMQHPMHIHGAGRFLIVARDGEAEPNLVWKDTVLVPTGQITDILLELTNPGVWMTHCHIAEHHETGMMFNFTVEP</sequence>
<dbReference type="InterPro" id="IPR002355">
    <property type="entry name" value="Cu_oxidase_Cu_BS"/>
</dbReference>
<reference evidence="6" key="1">
    <citation type="submission" date="2022-08" db="EMBL/GenBank/DDBJ databases">
        <title>Complete genome sequence of 14 non-tuberculosis mycobacteria type-strains.</title>
        <authorList>
            <person name="Igarashi Y."/>
            <person name="Osugi A."/>
            <person name="Mitarai S."/>
        </authorList>
    </citation>
    <scope>NUCLEOTIDE SEQUENCE</scope>
    <source>
        <strain evidence="6">DSM 45575</strain>
    </source>
</reference>
<evidence type="ECO:0000256" key="3">
    <source>
        <dbReference type="ARBA" id="ARBA00023008"/>
    </source>
</evidence>
<dbReference type="InterPro" id="IPR045087">
    <property type="entry name" value="Cu-oxidase_fam"/>
</dbReference>
<evidence type="ECO:0000259" key="4">
    <source>
        <dbReference type="Pfam" id="PF07731"/>
    </source>
</evidence>
<dbReference type="Proteomes" id="UP001055200">
    <property type="component" value="Chromosome"/>
</dbReference>
<dbReference type="CDD" id="cd04207">
    <property type="entry name" value="CuRO_3_LCC_like"/>
    <property type="match status" value="1"/>
</dbReference>
<dbReference type="PANTHER" id="PTHR11709:SF394">
    <property type="entry name" value="FI03373P-RELATED"/>
    <property type="match status" value="1"/>
</dbReference>
<gene>
    <name evidence="6" type="ORF">MIU77_02320</name>
</gene>
<keyword evidence="3" id="KW-0186">Copper</keyword>
<evidence type="ECO:0000259" key="5">
    <source>
        <dbReference type="Pfam" id="PF07732"/>
    </source>
</evidence>
<keyword evidence="2" id="KW-0560">Oxidoreductase</keyword>
<dbReference type="PANTHER" id="PTHR11709">
    <property type="entry name" value="MULTI-COPPER OXIDASE"/>
    <property type="match status" value="1"/>
</dbReference>
<dbReference type="RefSeq" id="WP_240171475.1">
    <property type="nucleotide sequence ID" value="NZ_CP092365.1"/>
</dbReference>
<dbReference type="InterPro" id="IPR011707">
    <property type="entry name" value="Cu-oxidase-like_N"/>
</dbReference>
<dbReference type="SUPFAM" id="SSF49503">
    <property type="entry name" value="Cupredoxins"/>
    <property type="match status" value="3"/>
</dbReference>
<evidence type="ECO:0000313" key="7">
    <source>
        <dbReference type="Proteomes" id="UP001055200"/>
    </source>
</evidence>
<protein>
    <submittedName>
        <fullName evidence="6">Multicopper oxidase family protein</fullName>
    </submittedName>
</protein>
<dbReference type="PROSITE" id="PS00080">
    <property type="entry name" value="MULTICOPPER_OXIDASE2"/>
    <property type="match status" value="1"/>
</dbReference>
<dbReference type="InterPro" id="IPR008972">
    <property type="entry name" value="Cupredoxin"/>
</dbReference>
<dbReference type="InterPro" id="IPR011706">
    <property type="entry name" value="Cu-oxidase_C"/>
</dbReference>
<dbReference type="Pfam" id="PF07731">
    <property type="entry name" value="Cu-oxidase_2"/>
    <property type="match status" value="1"/>
</dbReference>
<dbReference type="EMBL" id="CP092365">
    <property type="protein sequence ID" value="ULN53222.1"/>
    <property type="molecule type" value="Genomic_DNA"/>
</dbReference>
<keyword evidence="1" id="KW-0479">Metal-binding</keyword>
<dbReference type="Pfam" id="PF07732">
    <property type="entry name" value="Cu-oxidase_3"/>
    <property type="match status" value="1"/>
</dbReference>
<evidence type="ECO:0000256" key="1">
    <source>
        <dbReference type="ARBA" id="ARBA00022723"/>
    </source>
</evidence>
<evidence type="ECO:0000313" key="6">
    <source>
        <dbReference type="EMBL" id="ULN53222.1"/>
    </source>
</evidence>
<feature type="domain" description="Plastocyanin-like" evidence="4">
    <location>
        <begin position="380"/>
        <end position="494"/>
    </location>
</feature>
<dbReference type="Gene3D" id="2.60.40.420">
    <property type="entry name" value="Cupredoxins - blue copper proteins"/>
    <property type="match status" value="3"/>
</dbReference>
<evidence type="ECO:0000256" key="2">
    <source>
        <dbReference type="ARBA" id="ARBA00023002"/>
    </source>
</evidence>